<dbReference type="PANTHER" id="PTHR44329">
    <property type="entry name" value="SERINE/THREONINE-PROTEIN KINASE TNNI3K-RELATED"/>
    <property type="match status" value="1"/>
</dbReference>
<evidence type="ECO:0000256" key="2">
    <source>
        <dbReference type="ARBA" id="ARBA00022741"/>
    </source>
</evidence>
<sequence>MSHLKFINTIYENSFDPTPKLKSSPIPISFISFNRFQNDCSHCGNKYSLTVLFNQKYCELCLLRYIENTGDTYLDMHMSTDNTMLNKYGTSRNRNFCAQNIKERFANCSKIFYFKQIFSYHYLYEERNVKESKDCKLCGKLFPKQKSSFKICSDCYQVSCGWIKSTFTEEFIPILCLPWVELNWRTYNTFVKNFNSFEIYDAFFKYKNGHDCCKTPIKWIPYSRIENLEKIAEGGFSDIYKALWRHFNCVEESYKKTVVIKKFLNLRVMNKYFLNELKSYYNYINQSNHIIGCYGITQNPETREWGRLIIIHERNFIHRDFHSGNILLVDIPGKIQRWAIGDLGLSRSANNPLLNNEIYGVIPYIAPEIFRGAIFSKESDIYSFGMIIWELTTGCKPFSDIEHDIGLIYEIIDGGRPEITNDTPECFAKLIKSCWNSNPAERPSALEIAKALSSMKAKNALEFKHAEEKRLDLIKLKKLGPEFTGKSHSESIYTSGSRISNSLSNNLIFSTNLNTKHKYVTREYDFDINMQSKQRLSLSSTHSAIQEFPRKHHIEELMIGIQNDGKRIKV</sequence>
<dbReference type="InterPro" id="IPR051681">
    <property type="entry name" value="Ser/Thr_Kinases-Pseudokinases"/>
</dbReference>
<dbReference type="InterPro" id="IPR000719">
    <property type="entry name" value="Prot_kinase_dom"/>
</dbReference>
<reference evidence="6 7" key="1">
    <citation type="submission" date="2017-11" db="EMBL/GenBank/DDBJ databases">
        <title>The genome of Rhizophagus clarus HR1 reveals common genetic basis of auxotrophy among arbuscular mycorrhizal fungi.</title>
        <authorList>
            <person name="Kobayashi Y."/>
        </authorList>
    </citation>
    <scope>NUCLEOTIDE SEQUENCE [LARGE SCALE GENOMIC DNA]</scope>
    <source>
        <strain evidence="6 7">HR1</strain>
    </source>
</reference>
<protein>
    <recommendedName>
        <fullName evidence="5">Protein kinase domain-containing protein</fullName>
    </recommendedName>
</protein>
<gene>
    <name evidence="6" type="ORF">RclHR1_00460001</name>
</gene>
<dbReference type="InterPro" id="IPR011009">
    <property type="entry name" value="Kinase-like_dom_sf"/>
</dbReference>
<dbReference type="PROSITE" id="PS50011">
    <property type="entry name" value="PROTEIN_KINASE_DOM"/>
    <property type="match status" value="1"/>
</dbReference>
<dbReference type="Gene3D" id="3.30.200.20">
    <property type="entry name" value="Phosphorylase Kinase, domain 1"/>
    <property type="match status" value="1"/>
</dbReference>
<evidence type="ECO:0000256" key="3">
    <source>
        <dbReference type="ARBA" id="ARBA00022777"/>
    </source>
</evidence>
<dbReference type="GO" id="GO:0005524">
    <property type="term" value="F:ATP binding"/>
    <property type="evidence" value="ECO:0007669"/>
    <property type="project" value="UniProtKB-KW"/>
</dbReference>
<keyword evidence="7" id="KW-1185">Reference proteome</keyword>
<keyword evidence="1" id="KW-0808">Transferase</keyword>
<accession>A0A2Z6RN54</accession>
<name>A0A2Z6RN54_9GLOM</name>
<dbReference type="PANTHER" id="PTHR44329:SF288">
    <property type="entry name" value="MITOGEN-ACTIVATED PROTEIN KINASE KINASE KINASE 20"/>
    <property type="match status" value="1"/>
</dbReference>
<dbReference type="Pfam" id="PF07714">
    <property type="entry name" value="PK_Tyr_Ser-Thr"/>
    <property type="match status" value="1"/>
</dbReference>
<keyword evidence="4" id="KW-0067">ATP-binding</keyword>
<evidence type="ECO:0000256" key="1">
    <source>
        <dbReference type="ARBA" id="ARBA00022679"/>
    </source>
</evidence>
<comment type="caution">
    <text evidence="6">The sequence shown here is derived from an EMBL/GenBank/DDBJ whole genome shotgun (WGS) entry which is preliminary data.</text>
</comment>
<evidence type="ECO:0000313" key="7">
    <source>
        <dbReference type="Proteomes" id="UP000247702"/>
    </source>
</evidence>
<organism evidence="6 7">
    <name type="scientific">Rhizophagus clarus</name>
    <dbReference type="NCBI Taxonomy" id="94130"/>
    <lineage>
        <taxon>Eukaryota</taxon>
        <taxon>Fungi</taxon>
        <taxon>Fungi incertae sedis</taxon>
        <taxon>Mucoromycota</taxon>
        <taxon>Glomeromycotina</taxon>
        <taxon>Glomeromycetes</taxon>
        <taxon>Glomerales</taxon>
        <taxon>Glomeraceae</taxon>
        <taxon>Rhizophagus</taxon>
    </lineage>
</organism>
<proteinExistence type="predicted"/>
<keyword evidence="2" id="KW-0547">Nucleotide-binding</keyword>
<evidence type="ECO:0000313" key="6">
    <source>
        <dbReference type="EMBL" id="GBC02363.1"/>
    </source>
</evidence>
<dbReference type="EMBL" id="BEXD01003826">
    <property type="protein sequence ID" value="GBC02363.1"/>
    <property type="molecule type" value="Genomic_DNA"/>
</dbReference>
<dbReference type="GO" id="GO:0004674">
    <property type="term" value="F:protein serine/threonine kinase activity"/>
    <property type="evidence" value="ECO:0007669"/>
    <property type="project" value="TreeGrafter"/>
</dbReference>
<evidence type="ECO:0000259" key="5">
    <source>
        <dbReference type="PROSITE" id="PS50011"/>
    </source>
</evidence>
<dbReference type="InterPro" id="IPR001245">
    <property type="entry name" value="Ser-Thr/Tyr_kinase_cat_dom"/>
</dbReference>
<dbReference type="Proteomes" id="UP000247702">
    <property type="component" value="Unassembled WGS sequence"/>
</dbReference>
<dbReference type="Gene3D" id="1.10.510.10">
    <property type="entry name" value="Transferase(Phosphotransferase) domain 1"/>
    <property type="match status" value="1"/>
</dbReference>
<dbReference type="SUPFAM" id="SSF56112">
    <property type="entry name" value="Protein kinase-like (PK-like)"/>
    <property type="match status" value="1"/>
</dbReference>
<keyword evidence="3" id="KW-0418">Kinase</keyword>
<evidence type="ECO:0000256" key="4">
    <source>
        <dbReference type="ARBA" id="ARBA00022840"/>
    </source>
</evidence>
<feature type="domain" description="Protein kinase" evidence="5">
    <location>
        <begin position="185"/>
        <end position="455"/>
    </location>
</feature>
<dbReference type="AlphaFoldDB" id="A0A2Z6RN54"/>